<proteinExistence type="predicted"/>
<dbReference type="PRINTS" id="PR00111">
    <property type="entry name" value="ABHYDROLASE"/>
</dbReference>
<evidence type="ECO:0000256" key="2">
    <source>
        <dbReference type="SAM" id="MobiDB-lite"/>
    </source>
</evidence>
<dbReference type="Pfam" id="PF00561">
    <property type="entry name" value="Abhydrolase_1"/>
    <property type="match status" value="1"/>
</dbReference>
<dbReference type="InterPro" id="IPR000639">
    <property type="entry name" value="Epox_hydrolase-like"/>
</dbReference>
<feature type="transmembrane region" description="Helical" evidence="3">
    <location>
        <begin position="29"/>
        <end position="48"/>
    </location>
</feature>
<dbReference type="InterPro" id="IPR029058">
    <property type="entry name" value="AB_hydrolase_fold"/>
</dbReference>
<comment type="caution">
    <text evidence="5">The sequence shown here is derived from an EMBL/GenBank/DDBJ whole genome shotgun (WGS) entry which is preliminary data.</text>
</comment>
<keyword evidence="6" id="KW-1185">Reference proteome</keyword>
<dbReference type="Proteomes" id="UP001500728">
    <property type="component" value="Unassembled WGS sequence"/>
</dbReference>
<evidence type="ECO:0000256" key="1">
    <source>
        <dbReference type="ARBA" id="ARBA00022801"/>
    </source>
</evidence>
<dbReference type="PRINTS" id="PR00412">
    <property type="entry name" value="EPOXHYDRLASE"/>
</dbReference>
<keyword evidence="3" id="KW-0812">Transmembrane</keyword>
<reference evidence="6" key="1">
    <citation type="journal article" date="2019" name="Int. J. Syst. Evol. Microbiol.">
        <title>The Global Catalogue of Microorganisms (GCM) 10K type strain sequencing project: providing services to taxonomists for standard genome sequencing and annotation.</title>
        <authorList>
            <consortium name="The Broad Institute Genomics Platform"/>
            <consortium name="The Broad Institute Genome Sequencing Center for Infectious Disease"/>
            <person name="Wu L."/>
            <person name="Ma J."/>
        </authorList>
    </citation>
    <scope>NUCLEOTIDE SEQUENCE [LARGE SCALE GENOMIC DNA]</scope>
    <source>
        <strain evidence="6">JCM 9381</strain>
    </source>
</reference>
<dbReference type="EMBL" id="BAAAUW010000005">
    <property type="protein sequence ID" value="GAA3255140.1"/>
    <property type="molecule type" value="Genomic_DNA"/>
</dbReference>
<accession>A0ABP6QSU5</accession>
<sequence length="389" mass="41357">MSNAPESPCSDETPEPSPPGGRRRLRRSVVGGLIAALATMSLVGGWALTATGASPRGGGPSAGDASAAPSAAVAVHPSPKTLGTVTNSPGLSEDFRRTFSDRYIEANGLRQHVVVGGEGPPLLLVHGWPENWYAWRLVMPELARHFTVIAPDQRGIGLTGKPRTGYDTGTLAKDLAALMEELGHERFSLVGHDTGMIIAYALAADFPERVERVAFAEVPGPPGVGPSPPLFVPEPLNNRLWHIPFNRVDDPLVEQLVTGKEDVFYGYEFAVQGGGVSEEAMDYYVRLLSDPESLTGSFGFYRAWDDTLAQNEKRAKTKLTMPVLGIGGADSWGPAVADSFRGVATDVRGTVIPDAGHWLAEQAPDALLATLTEFLRTGSADASPLPAEK</sequence>
<evidence type="ECO:0000256" key="3">
    <source>
        <dbReference type="SAM" id="Phobius"/>
    </source>
</evidence>
<dbReference type="SUPFAM" id="SSF53474">
    <property type="entry name" value="alpha/beta-Hydrolases"/>
    <property type="match status" value="1"/>
</dbReference>
<protein>
    <submittedName>
        <fullName evidence="5">Alpha/beta hydrolase</fullName>
    </submittedName>
</protein>
<keyword evidence="3" id="KW-1133">Transmembrane helix</keyword>
<dbReference type="Gene3D" id="3.40.50.1820">
    <property type="entry name" value="alpha/beta hydrolase"/>
    <property type="match status" value="1"/>
</dbReference>
<keyword evidence="1 5" id="KW-0378">Hydrolase</keyword>
<evidence type="ECO:0000259" key="4">
    <source>
        <dbReference type="Pfam" id="PF00561"/>
    </source>
</evidence>
<organism evidence="5 6">
    <name type="scientific">Streptomyces labedae</name>
    <dbReference type="NCBI Taxonomy" id="285569"/>
    <lineage>
        <taxon>Bacteria</taxon>
        <taxon>Bacillati</taxon>
        <taxon>Actinomycetota</taxon>
        <taxon>Actinomycetes</taxon>
        <taxon>Kitasatosporales</taxon>
        <taxon>Streptomycetaceae</taxon>
        <taxon>Streptomyces</taxon>
    </lineage>
</organism>
<evidence type="ECO:0000313" key="6">
    <source>
        <dbReference type="Proteomes" id="UP001500728"/>
    </source>
</evidence>
<feature type="compositionally biased region" description="Low complexity" evidence="2">
    <location>
        <begin position="62"/>
        <end position="79"/>
    </location>
</feature>
<feature type="domain" description="AB hydrolase-1" evidence="4">
    <location>
        <begin position="120"/>
        <end position="228"/>
    </location>
</feature>
<dbReference type="InterPro" id="IPR000073">
    <property type="entry name" value="AB_hydrolase_1"/>
</dbReference>
<feature type="region of interest" description="Disordered" evidence="2">
    <location>
        <begin position="1"/>
        <end position="24"/>
    </location>
</feature>
<feature type="region of interest" description="Disordered" evidence="2">
    <location>
        <begin position="55"/>
        <end position="89"/>
    </location>
</feature>
<dbReference type="PANTHER" id="PTHR43329">
    <property type="entry name" value="EPOXIDE HYDROLASE"/>
    <property type="match status" value="1"/>
</dbReference>
<evidence type="ECO:0000313" key="5">
    <source>
        <dbReference type="EMBL" id="GAA3255140.1"/>
    </source>
</evidence>
<dbReference type="GO" id="GO:0016787">
    <property type="term" value="F:hydrolase activity"/>
    <property type="evidence" value="ECO:0007669"/>
    <property type="project" value="UniProtKB-KW"/>
</dbReference>
<keyword evidence="3" id="KW-0472">Membrane</keyword>
<gene>
    <name evidence="5" type="ORF">GCM10010469_17290</name>
</gene>
<name>A0ABP6QSU5_9ACTN</name>